<gene>
    <name evidence="2" type="ORF">DM02DRAFT_665532</name>
</gene>
<evidence type="ECO:0000313" key="2">
    <source>
        <dbReference type="EMBL" id="PVH90101.1"/>
    </source>
</evidence>
<reference evidence="2 3" key="1">
    <citation type="journal article" date="2018" name="Sci. Rep.">
        <title>Comparative genomics provides insights into the lifestyle and reveals functional heterogeneity of dark septate endophytic fungi.</title>
        <authorList>
            <person name="Knapp D.G."/>
            <person name="Nemeth J.B."/>
            <person name="Barry K."/>
            <person name="Hainaut M."/>
            <person name="Henrissat B."/>
            <person name="Johnson J."/>
            <person name="Kuo A."/>
            <person name="Lim J.H.P."/>
            <person name="Lipzen A."/>
            <person name="Nolan M."/>
            <person name="Ohm R.A."/>
            <person name="Tamas L."/>
            <person name="Grigoriev I.V."/>
            <person name="Spatafora J.W."/>
            <person name="Nagy L.G."/>
            <person name="Kovacs G.M."/>
        </authorList>
    </citation>
    <scope>NUCLEOTIDE SEQUENCE [LARGE SCALE GENOMIC DNA]</scope>
    <source>
        <strain evidence="2 3">DSE2036</strain>
    </source>
</reference>
<protein>
    <submittedName>
        <fullName evidence="2">Uncharacterized protein</fullName>
    </submittedName>
</protein>
<feature type="compositionally biased region" description="Polar residues" evidence="1">
    <location>
        <begin position="65"/>
        <end position="80"/>
    </location>
</feature>
<organism evidence="2 3">
    <name type="scientific">Periconia macrospinosa</name>
    <dbReference type="NCBI Taxonomy" id="97972"/>
    <lineage>
        <taxon>Eukaryota</taxon>
        <taxon>Fungi</taxon>
        <taxon>Dikarya</taxon>
        <taxon>Ascomycota</taxon>
        <taxon>Pezizomycotina</taxon>
        <taxon>Dothideomycetes</taxon>
        <taxon>Pleosporomycetidae</taxon>
        <taxon>Pleosporales</taxon>
        <taxon>Massarineae</taxon>
        <taxon>Periconiaceae</taxon>
        <taxon>Periconia</taxon>
    </lineage>
</organism>
<dbReference type="Proteomes" id="UP000244855">
    <property type="component" value="Unassembled WGS sequence"/>
</dbReference>
<dbReference type="EMBL" id="KZ806719">
    <property type="protein sequence ID" value="PVH90101.1"/>
    <property type="molecule type" value="Genomic_DNA"/>
</dbReference>
<name>A0A2V1CWR6_9PLEO</name>
<feature type="region of interest" description="Disordered" evidence="1">
    <location>
        <begin position="59"/>
        <end position="82"/>
    </location>
</feature>
<accession>A0A2V1CWR6</accession>
<sequence length="118" mass="12918">MALEAGTQPEIVTETASHPLLISSIISTESIIDFNAFNEELLNRSPLYDIDDLWLSSPPPAAATQPINEQQSDSSLNDGSRNNDKLYKGALAYKIRDDCSEGTFGDKEHVLVASDQYS</sequence>
<dbReference type="AlphaFoldDB" id="A0A2V1CWR6"/>
<evidence type="ECO:0000256" key="1">
    <source>
        <dbReference type="SAM" id="MobiDB-lite"/>
    </source>
</evidence>
<evidence type="ECO:0000313" key="3">
    <source>
        <dbReference type="Proteomes" id="UP000244855"/>
    </source>
</evidence>
<proteinExistence type="predicted"/>
<keyword evidence="3" id="KW-1185">Reference proteome</keyword>